<organism evidence="2 3">
    <name type="scientific">Punica granatum</name>
    <name type="common">Pomegranate</name>
    <dbReference type="NCBI Taxonomy" id="22663"/>
    <lineage>
        <taxon>Eukaryota</taxon>
        <taxon>Viridiplantae</taxon>
        <taxon>Streptophyta</taxon>
        <taxon>Embryophyta</taxon>
        <taxon>Tracheophyta</taxon>
        <taxon>Spermatophyta</taxon>
        <taxon>Magnoliopsida</taxon>
        <taxon>eudicotyledons</taxon>
        <taxon>Gunneridae</taxon>
        <taxon>Pentapetalae</taxon>
        <taxon>rosids</taxon>
        <taxon>malvids</taxon>
        <taxon>Myrtales</taxon>
        <taxon>Lythraceae</taxon>
        <taxon>Punica</taxon>
    </lineage>
</organism>
<dbReference type="Proteomes" id="UP000233551">
    <property type="component" value="Unassembled WGS sequence"/>
</dbReference>
<evidence type="ECO:0000256" key="1">
    <source>
        <dbReference type="SAM" id="MobiDB-lite"/>
    </source>
</evidence>
<reference evidence="2 3" key="1">
    <citation type="submission" date="2017-11" db="EMBL/GenBank/DDBJ databases">
        <title>De-novo sequencing of pomegranate (Punica granatum L.) genome.</title>
        <authorList>
            <person name="Akparov Z."/>
            <person name="Amiraslanov A."/>
            <person name="Hajiyeva S."/>
            <person name="Abbasov M."/>
            <person name="Kaur K."/>
            <person name="Hamwieh A."/>
            <person name="Solovyev V."/>
            <person name="Salamov A."/>
            <person name="Braich B."/>
            <person name="Kosarev P."/>
            <person name="Mahmoud A."/>
            <person name="Hajiyev E."/>
            <person name="Babayeva S."/>
            <person name="Izzatullayeva V."/>
            <person name="Mammadov A."/>
            <person name="Mammadov A."/>
            <person name="Sharifova S."/>
            <person name="Ojaghi J."/>
            <person name="Eynullazada K."/>
            <person name="Bayramov B."/>
            <person name="Abdulazimova A."/>
            <person name="Shahmuradov I."/>
        </authorList>
    </citation>
    <scope>NUCLEOTIDE SEQUENCE [LARGE SCALE GENOMIC DNA]</scope>
    <source>
        <strain evidence="3">cv. AG2017</strain>
        <tissue evidence="2">Leaf</tissue>
    </source>
</reference>
<name>A0A2I0JP90_PUNGR</name>
<comment type="caution">
    <text evidence="2">The sequence shown here is derived from an EMBL/GenBank/DDBJ whole genome shotgun (WGS) entry which is preliminary data.</text>
</comment>
<protein>
    <submittedName>
        <fullName evidence="2">Uncharacterized protein</fullName>
    </submittedName>
</protein>
<accession>A0A2I0JP90</accession>
<sequence length="75" mass="8409">MATSSPHHSDMDRKHKLEVGNEQINIGSPLDCSVRATHDGRKETLQLGRKESRVVPNTPGQSWTHPNAPLIDRSW</sequence>
<feature type="compositionally biased region" description="Basic and acidic residues" evidence="1">
    <location>
        <begin position="42"/>
        <end position="53"/>
    </location>
</feature>
<feature type="compositionally biased region" description="Basic and acidic residues" evidence="1">
    <location>
        <begin position="7"/>
        <end position="19"/>
    </location>
</feature>
<dbReference type="EMBL" id="PGOL01001498">
    <property type="protein sequence ID" value="PKI57700.1"/>
    <property type="molecule type" value="Genomic_DNA"/>
</dbReference>
<proteinExistence type="predicted"/>
<gene>
    <name evidence="2" type="ORF">CRG98_021912</name>
</gene>
<keyword evidence="3" id="KW-1185">Reference proteome</keyword>
<evidence type="ECO:0000313" key="3">
    <source>
        <dbReference type="Proteomes" id="UP000233551"/>
    </source>
</evidence>
<feature type="region of interest" description="Disordered" evidence="1">
    <location>
        <begin position="1"/>
        <end position="24"/>
    </location>
</feature>
<evidence type="ECO:0000313" key="2">
    <source>
        <dbReference type="EMBL" id="PKI57700.1"/>
    </source>
</evidence>
<feature type="region of interest" description="Disordered" evidence="1">
    <location>
        <begin position="42"/>
        <end position="75"/>
    </location>
</feature>
<dbReference type="AlphaFoldDB" id="A0A2I0JP90"/>